<proteinExistence type="predicted"/>
<dbReference type="InterPro" id="IPR013830">
    <property type="entry name" value="SGNH_hydro"/>
</dbReference>
<feature type="chain" id="PRO_5045860375" evidence="2">
    <location>
        <begin position="26"/>
        <end position="461"/>
    </location>
</feature>
<dbReference type="SUPFAM" id="SSF52266">
    <property type="entry name" value="SGNH hydrolase"/>
    <property type="match status" value="1"/>
</dbReference>
<evidence type="ECO:0000256" key="2">
    <source>
        <dbReference type="SAM" id="SignalP"/>
    </source>
</evidence>
<dbReference type="EMBL" id="CP089983">
    <property type="protein sequence ID" value="WXB03492.1"/>
    <property type="molecule type" value="Genomic_DNA"/>
</dbReference>
<dbReference type="Gene3D" id="2.60.120.1360">
    <property type="match status" value="1"/>
</dbReference>
<dbReference type="PROSITE" id="PS51257">
    <property type="entry name" value="PROKAR_LIPOPROTEIN"/>
    <property type="match status" value="1"/>
</dbReference>
<evidence type="ECO:0000313" key="4">
    <source>
        <dbReference type="EMBL" id="WXB03492.1"/>
    </source>
</evidence>
<keyword evidence="2" id="KW-0732">Signal</keyword>
<dbReference type="Pfam" id="PF13472">
    <property type="entry name" value="Lipase_GDSL_2"/>
    <property type="match status" value="1"/>
</dbReference>
<evidence type="ECO:0000256" key="1">
    <source>
        <dbReference type="SAM" id="MobiDB-lite"/>
    </source>
</evidence>
<feature type="signal peptide" evidence="2">
    <location>
        <begin position="1"/>
        <end position="25"/>
    </location>
</feature>
<dbReference type="Proteomes" id="UP001374803">
    <property type="component" value="Chromosome"/>
</dbReference>
<name>A0ABZ2L4D2_9BACT</name>
<reference evidence="4" key="1">
    <citation type="submission" date="2021-12" db="EMBL/GenBank/DDBJ databases">
        <title>Discovery of the Pendulisporaceae a myxobacterial family with distinct sporulation behavior and unique specialized metabolism.</title>
        <authorList>
            <person name="Garcia R."/>
            <person name="Popoff A."/>
            <person name="Bader C.D."/>
            <person name="Loehr J."/>
            <person name="Walesch S."/>
            <person name="Walt C."/>
            <person name="Boldt J."/>
            <person name="Bunk B."/>
            <person name="Haeckl F.J.F.P.J."/>
            <person name="Gunesch A.P."/>
            <person name="Birkelbach J."/>
            <person name="Nuebel U."/>
            <person name="Pietschmann T."/>
            <person name="Bach T."/>
            <person name="Mueller R."/>
        </authorList>
    </citation>
    <scope>NUCLEOTIDE SEQUENCE</scope>
    <source>
        <strain evidence="4">MSr11367</strain>
    </source>
</reference>
<feature type="domain" description="SGNH hydrolase-type esterase" evidence="3">
    <location>
        <begin position="281"/>
        <end position="433"/>
    </location>
</feature>
<organism evidence="4 5">
    <name type="scientific">Pendulispora rubella</name>
    <dbReference type="NCBI Taxonomy" id="2741070"/>
    <lineage>
        <taxon>Bacteria</taxon>
        <taxon>Pseudomonadati</taxon>
        <taxon>Myxococcota</taxon>
        <taxon>Myxococcia</taxon>
        <taxon>Myxococcales</taxon>
        <taxon>Sorangiineae</taxon>
        <taxon>Pendulisporaceae</taxon>
        <taxon>Pendulispora</taxon>
    </lineage>
</organism>
<evidence type="ECO:0000259" key="3">
    <source>
        <dbReference type="Pfam" id="PF13472"/>
    </source>
</evidence>
<keyword evidence="5" id="KW-1185">Reference proteome</keyword>
<dbReference type="Gene3D" id="3.40.50.1110">
    <property type="entry name" value="SGNH hydrolase"/>
    <property type="match status" value="1"/>
</dbReference>
<evidence type="ECO:0000313" key="5">
    <source>
        <dbReference type="Proteomes" id="UP001374803"/>
    </source>
</evidence>
<feature type="region of interest" description="Disordered" evidence="1">
    <location>
        <begin position="41"/>
        <end position="63"/>
    </location>
</feature>
<sequence length="461" mass="49752">MRRWSSFPVAVALLIFACGNQSPYAADRTSAVVASRGRAPAPRLASSPADVASPGQEPNDANTRGSMLSAQVEVPVPAPIRPAVVEHPEALRHFFESLSHLEDGSAREDVRVMQLGDSHTAADIGTSAARRALQGRFGDGGRGFVAFGRPWPTYVQDGVRGGMTRDFKGERGKFSFGQFVGDGRYGMAGFAIETTRKRGRAWSDLSASASRIEVSYLEQPGGGSFEVFIDDAKKGVVSTRGKTAKSGFHAYDVGEGPHHVEARPRGDGPVRLFGLDLGRSKVGLVFEALGINGARATTVLQWQEPHMAEQLRHQPPDLVVLAYGTNEAGDDIPMPVYERQLLDVLGRISRAVPTASCLLLGPPDRGLETPQGWVTVPRLLEIIESQRNVAKAAGCAFYSQLEAMGGPGAIAAWVDEPQPRARRDYVHLTREGYTQLGQAMASDLLRAYDTYRGDSTLVSKR</sequence>
<dbReference type="RefSeq" id="WP_394833122.1">
    <property type="nucleotide sequence ID" value="NZ_CP089929.1"/>
</dbReference>
<gene>
    <name evidence="4" type="ORF">LVJ94_42140</name>
</gene>
<dbReference type="InterPro" id="IPR036514">
    <property type="entry name" value="SGNH_hydro_sf"/>
</dbReference>
<protein>
    <submittedName>
        <fullName evidence="4">GDSL-type esterase/lipase family protein</fullName>
    </submittedName>
</protein>
<accession>A0ABZ2L4D2</accession>